<evidence type="ECO:0000259" key="6">
    <source>
        <dbReference type="Pfam" id="PF18565"/>
    </source>
</evidence>
<evidence type="ECO:0000256" key="3">
    <source>
        <dbReference type="ARBA" id="ARBA00023295"/>
    </source>
</evidence>
<organism evidence="8 9">
    <name type="scientific">Mangrovibacterium marinum</name>
    <dbReference type="NCBI Taxonomy" id="1639118"/>
    <lineage>
        <taxon>Bacteria</taxon>
        <taxon>Pseudomonadati</taxon>
        <taxon>Bacteroidota</taxon>
        <taxon>Bacteroidia</taxon>
        <taxon>Marinilabiliales</taxon>
        <taxon>Prolixibacteraceae</taxon>
        <taxon>Mangrovibacterium</taxon>
    </lineage>
</organism>
<keyword evidence="9" id="KW-1185">Reference proteome</keyword>
<dbReference type="SUPFAM" id="SSF49303">
    <property type="entry name" value="beta-Galactosidase/glucuronidase domain"/>
    <property type="match status" value="1"/>
</dbReference>
<dbReference type="AlphaFoldDB" id="A0A2T5BXP9"/>
<keyword evidence="3" id="KW-0326">Glycosidase</keyword>
<dbReference type="Pfam" id="PF18565">
    <property type="entry name" value="Glyco_hydro2_C5"/>
    <property type="match status" value="1"/>
</dbReference>
<comment type="caution">
    <text evidence="8">The sequence shown here is derived from an EMBL/GenBank/DDBJ whole genome shotgun (WGS) entry which is preliminary data.</text>
</comment>
<dbReference type="InterPro" id="IPR036156">
    <property type="entry name" value="Beta-gal/glucu_dom_sf"/>
</dbReference>
<evidence type="ECO:0000259" key="4">
    <source>
        <dbReference type="Pfam" id="PF00703"/>
    </source>
</evidence>
<dbReference type="Gene3D" id="2.60.120.260">
    <property type="entry name" value="Galactose-binding domain-like"/>
    <property type="match status" value="1"/>
</dbReference>
<dbReference type="Pfam" id="PF22666">
    <property type="entry name" value="Glyco_hydro_2_N2"/>
    <property type="match status" value="1"/>
</dbReference>
<dbReference type="EMBL" id="QAAD01000025">
    <property type="protein sequence ID" value="PTN05921.1"/>
    <property type="molecule type" value="Genomic_DNA"/>
</dbReference>
<feature type="domain" description="Glycoside hydrolase family 2" evidence="6">
    <location>
        <begin position="717"/>
        <end position="807"/>
    </location>
</feature>
<evidence type="ECO:0000256" key="2">
    <source>
        <dbReference type="ARBA" id="ARBA00022801"/>
    </source>
</evidence>
<dbReference type="Proteomes" id="UP000243525">
    <property type="component" value="Unassembled WGS sequence"/>
</dbReference>
<dbReference type="OrthoDB" id="9801077at2"/>
<comment type="similarity">
    <text evidence="1">Belongs to the glycosyl hydrolase 2 family.</text>
</comment>
<evidence type="ECO:0000313" key="9">
    <source>
        <dbReference type="Proteomes" id="UP000243525"/>
    </source>
</evidence>
<dbReference type="InterPro" id="IPR006102">
    <property type="entry name" value="Ig-like_GH2"/>
</dbReference>
<reference evidence="8 9" key="1">
    <citation type="submission" date="2018-04" db="EMBL/GenBank/DDBJ databases">
        <title>Genomic Encyclopedia of Archaeal and Bacterial Type Strains, Phase II (KMG-II): from individual species to whole genera.</title>
        <authorList>
            <person name="Goeker M."/>
        </authorList>
    </citation>
    <scope>NUCLEOTIDE SEQUENCE [LARGE SCALE GENOMIC DNA]</scope>
    <source>
        <strain evidence="8 9">DSM 28823</strain>
    </source>
</reference>
<dbReference type="GO" id="GO:0005975">
    <property type="term" value="P:carbohydrate metabolic process"/>
    <property type="evidence" value="ECO:0007669"/>
    <property type="project" value="InterPro"/>
</dbReference>
<dbReference type="InterPro" id="IPR054593">
    <property type="entry name" value="Beta-mannosidase-like_N2"/>
</dbReference>
<dbReference type="SUPFAM" id="SSF51445">
    <property type="entry name" value="(Trans)glycosidases"/>
    <property type="match status" value="1"/>
</dbReference>
<gene>
    <name evidence="8" type="ORF">C8N47_12518</name>
</gene>
<feature type="domain" description="DUF4982" evidence="5">
    <location>
        <begin position="634"/>
        <end position="692"/>
    </location>
</feature>
<sequence length="1002" mass="111898">MEHSRPNRIRVLFFILAVVFNLNAVAQGSRHTYNFNPDWKLFIGDAEGADQVGFDDSSWKNVTLPYAWNEHEAFLKDITELSTGIAWYRKTFVLPKDDQNTKIFLEFEGVRQAGEFYVNGVKVGLHENGITAIGLDISDLVKPYPQENVVAVRTDNAWDYRERFYNQRYQWNDKNFNANYGGIPKNVKLHTAGSIYQTLPLFSTLGTTGVYVYASDFDIPGKSATVHVQSEVKNESGKAVAAGLQITVEDLDGKQVAKFDGTQRMISPNGIQTITAQDSISGLEFWSWGYGYLYTVKSKLLVDGKVVEEVPVRTGFRKTEFKNGMVYLNDRVLMMKGYAQRTSNEWPSVGMSVPAWLSDYSNKLMIESGGNYVRWMHTSPWKQDVESCDRVGLIQAMPAGDSEKDVTGRRWEQRCEVMRDAIIYNRNNPSILFYEGGNESISESHMAELKQIRDTYDPHGGRAIGSREMLDSKVAEYGGEMLYINKSAGKPLFATEYSRDEGLRKYWDEFTPPYHKNGEGGTYAHNINGSKVTDASAYNHNQDSHAIENVVRWFDYWEQRPGTGTRVSSGGAKIIFSDSNTHYRGAQNYRRSGEVDPMRIPKDNFYAQQVIWAGWVDLEKQLTHIIGHWNYEPGTVKPIYVVSGGTQVELFVNGKSKGLGENSYRFLYTFPDIKWEAGEIKAVSYNKAGEVVSEDRIQTAGEPYAIKLTSIQSPVGFKADGVDLAIVQVEVVDKNGQRCPTALNKIDFELSGAGEWLGGIAEGPNNYIGSTTLPVECGVNRAFIRSTTKAGKVTVKASAEGLKSAKIDFETLPFAVENGLSRQLPSAGLPTNLEKGPTPLTPSYKVTRKTLEIVAVKAGANQDKAIQSYDDNELSEWTNDGLLSTGWISYELADEARIDEISLKMTGWRRQSYPIDILVGDQTVWSGKTERSLGYITIPVKPTVGKTVTIKLTGAGVEEDAFQNMIELSGNKELDGFKDPEGLNTEGQLRIVEAEIFQKVAE</sequence>
<dbReference type="Gene3D" id="2.60.40.10">
    <property type="entry name" value="Immunoglobulins"/>
    <property type="match status" value="3"/>
</dbReference>
<dbReference type="InterPro" id="IPR008979">
    <property type="entry name" value="Galactose-bd-like_sf"/>
</dbReference>
<dbReference type="Pfam" id="PF00703">
    <property type="entry name" value="Glyco_hydro_2"/>
    <property type="match status" value="1"/>
</dbReference>
<proteinExistence type="inferred from homology"/>
<evidence type="ECO:0000256" key="1">
    <source>
        <dbReference type="ARBA" id="ARBA00007401"/>
    </source>
</evidence>
<dbReference type="Pfam" id="PF16355">
    <property type="entry name" value="DUF4982"/>
    <property type="match status" value="1"/>
</dbReference>
<evidence type="ECO:0000313" key="8">
    <source>
        <dbReference type="EMBL" id="PTN05921.1"/>
    </source>
</evidence>
<dbReference type="InterPro" id="IPR040605">
    <property type="entry name" value="Glyco_hydro2_dom5"/>
</dbReference>
<dbReference type="SUPFAM" id="SSF49785">
    <property type="entry name" value="Galactose-binding domain-like"/>
    <property type="match status" value="1"/>
</dbReference>
<dbReference type="Gene3D" id="3.20.20.80">
    <property type="entry name" value="Glycosidases"/>
    <property type="match status" value="1"/>
</dbReference>
<protein>
    <submittedName>
        <fullName evidence="8">Beta-galactosidase/beta-glucuronidase</fullName>
    </submittedName>
</protein>
<name>A0A2T5BXP9_9BACT</name>
<accession>A0A2T5BXP9</accession>
<dbReference type="GO" id="GO:0004553">
    <property type="term" value="F:hydrolase activity, hydrolyzing O-glycosyl compounds"/>
    <property type="evidence" value="ECO:0007669"/>
    <property type="project" value="InterPro"/>
</dbReference>
<dbReference type="InterPro" id="IPR017853">
    <property type="entry name" value="GH"/>
</dbReference>
<evidence type="ECO:0000259" key="7">
    <source>
        <dbReference type="Pfam" id="PF22666"/>
    </source>
</evidence>
<dbReference type="PANTHER" id="PTHR42732">
    <property type="entry name" value="BETA-GALACTOSIDASE"/>
    <property type="match status" value="1"/>
</dbReference>
<dbReference type="InterPro" id="IPR032311">
    <property type="entry name" value="DUF4982"/>
</dbReference>
<dbReference type="InterPro" id="IPR051913">
    <property type="entry name" value="GH2_Domain-Containing"/>
</dbReference>
<evidence type="ECO:0000259" key="5">
    <source>
        <dbReference type="Pfam" id="PF16355"/>
    </source>
</evidence>
<dbReference type="InterPro" id="IPR013783">
    <property type="entry name" value="Ig-like_fold"/>
</dbReference>
<dbReference type="PANTHER" id="PTHR42732:SF1">
    <property type="entry name" value="BETA-MANNOSIDASE"/>
    <property type="match status" value="1"/>
</dbReference>
<feature type="domain" description="Beta-mannosidase-like galactose-binding" evidence="7">
    <location>
        <begin position="86"/>
        <end position="172"/>
    </location>
</feature>
<feature type="domain" description="Glycoside hydrolase family 2 immunoglobulin-like beta-sandwich" evidence="4">
    <location>
        <begin position="217"/>
        <end position="317"/>
    </location>
</feature>
<dbReference type="RefSeq" id="WP_107823677.1">
    <property type="nucleotide sequence ID" value="NZ_OY782574.1"/>
</dbReference>
<keyword evidence="2" id="KW-0378">Hydrolase</keyword>